<comment type="caution">
    <text evidence="2">The sequence shown here is derived from an EMBL/GenBank/DDBJ whole genome shotgun (WGS) entry which is preliminary data.</text>
</comment>
<protein>
    <submittedName>
        <fullName evidence="2">Uncharacterized protein</fullName>
    </submittedName>
</protein>
<accession>A0A4Z2EFP7</accession>
<reference evidence="2 3" key="1">
    <citation type="submission" date="2019-03" db="EMBL/GenBank/DDBJ databases">
        <title>First draft genome of Liparis tanakae, snailfish: a comprehensive survey of snailfish specific genes.</title>
        <authorList>
            <person name="Kim W."/>
            <person name="Song I."/>
            <person name="Jeong J.-H."/>
            <person name="Kim D."/>
            <person name="Kim S."/>
            <person name="Ryu S."/>
            <person name="Song J.Y."/>
            <person name="Lee S.K."/>
        </authorList>
    </citation>
    <scope>NUCLEOTIDE SEQUENCE [LARGE SCALE GENOMIC DNA]</scope>
    <source>
        <tissue evidence="2">Muscle</tissue>
    </source>
</reference>
<proteinExistence type="predicted"/>
<dbReference type="Proteomes" id="UP000314294">
    <property type="component" value="Unassembled WGS sequence"/>
</dbReference>
<organism evidence="2 3">
    <name type="scientific">Liparis tanakae</name>
    <name type="common">Tanaka's snailfish</name>
    <dbReference type="NCBI Taxonomy" id="230148"/>
    <lineage>
        <taxon>Eukaryota</taxon>
        <taxon>Metazoa</taxon>
        <taxon>Chordata</taxon>
        <taxon>Craniata</taxon>
        <taxon>Vertebrata</taxon>
        <taxon>Euteleostomi</taxon>
        <taxon>Actinopterygii</taxon>
        <taxon>Neopterygii</taxon>
        <taxon>Teleostei</taxon>
        <taxon>Neoteleostei</taxon>
        <taxon>Acanthomorphata</taxon>
        <taxon>Eupercaria</taxon>
        <taxon>Perciformes</taxon>
        <taxon>Cottioidei</taxon>
        <taxon>Cottales</taxon>
        <taxon>Liparidae</taxon>
        <taxon>Liparis</taxon>
    </lineage>
</organism>
<sequence length="121" mass="13121">MLDGQTAGRAREREEAVQQRGRLGGEAGGRRPPDGKLSNSFHRPPEDRSATREEPAPREPPGALQQKPRRRDREGANQLASHALHPAPDCRRPIPVTAGLEGPITARSSSSVKDPHHNPAP</sequence>
<dbReference type="AlphaFoldDB" id="A0A4Z2EFP7"/>
<gene>
    <name evidence="2" type="ORF">EYF80_062311</name>
</gene>
<evidence type="ECO:0000256" key="1">
    <source>
        <dbReference type="SAM" id="MobiDB-lite"/>
    </source>
</evidence>
<evidence type="ECO:0000313" key="2">
    <source>
        <dbReference type="EMBL" id="TNN27545.1"/>
    </source>
</evidence>
<evidence type="ECO:0000313" key="3">
    <source>
        <dbReference type="Proteomes" id="UP000314294"/>
    </source>
</evidence>
<keyword evidence="3" id="KW-1185">Reference proteome</keyword>
<feature type="region of interest" description="Disordered" evidence="1">
    <location>
        <begin position="1"/>
        <end position="121"/>
    </location>
</feature>
<feature type="compositionally biased region" description="Basic and acidic residues" evidence="1">
    <location>
        <begin position="43"/>
        <end position="57"/>
    </location>
</feature>
<name>A0A4Z2EFP7_9TELE</name>
<dbReference type="EMBL" id="SRLO01008108">
    <property type="protein sequence ID" value="TNN27545.1"/>
    <property type="molecule type" value="Genomic_DNA"/>
</dbReference>